<evidence type="ECO:0000256" key="1">
    <source>
        <dbReference type="SAM" id="MobiDB-lite"/>
    </source>
</evidence>
<evidence type="ECO:0000313" key="3">
    <source>
        <dbReference type="Proteomes" id="UP001321486"/>
    </source>
</evidence>
<keyword evidence="3" id="KW-1185">Reference proteome</keyword>
<name>A0ABM8GND6_9MICO</name>
<dbReference type="Proteomes" id="UP001321486">
    <property type="component" value="Chromosome"/>
</dbReference>
<protein>
    <submittedName>
        <fullName evidence="2">Uncharacterized protein</fullName>
    </submittedName>
</protein>
<organism evidence="2 3">
    <name type="scientific">Frondihabitans sucicola</name>
    <dbReference type="NCBI Taxonomy" id="1268041"/>
    <lineage>
        <taxon>Bacteria</taxon>
        <taxon>Bacillati</taxon>
        <taxon>Actinomycetota</taxon>
        <taxon>Actinomycetes</taxon>
        <taxon>Micrococcales</taxon>
        <taxon>Microbacteriaceae</taxon>
        <taxon>Frondihabitans</taxon>
    </lineage>
</organism>
<accession>A0ABM8GND6</accession>
<feature type="compositionally biased region" description="Polar residues" evidence="1">
    <location>
        <begin position="1"/>
        <end position="11"/>
    </location>
</feature>
<dbReference type="RefSeq" id="WP_286346623.1">
    <property type="nucleotide sequence ID" value="NZ_AP027732.1"/>
</dbReference>
<dbReference type="EMBL" id="AP027732">
    <property type="protein sequence ID" value="BDZ49956.1"/>
    <property type="molecule type" value="Genomic_DNA"/>
</dbReference>
<proteinExistence type="predicted"/>
<evidence type="ECO:0000313" key="2">
    <source>
        <dbReference type="EMBL" id="BDZ49956.1"/>
    </source>
</evidence>
<feature type="region of interest" description="Disordered" evidence="1">
    <location>
        <begin position="1"/>
        <end position="45"/>
    </location>
</feature>
<gene>
    <name evidence="2" type="ORF">GCM10025867_21970</name>
</gene>
<feature type="compositionally biased region" description="Low complexity" evidence="1">
    <location>
        <begin position="16"/>
        <end position="31"/>
    </location>
</feature>
<reference evidence="3" key="1">
    <citation type="journal article" date="2019" name="Int. J. Syst. Evol. Microbiol.">
        <title>The Global Catalogue of Microorganisms (GCM) 10K type strain sequencing project: providing services to taxonomists for standard genome sequencing and annotation.</title>
        <authorList>
            <consortium name="The Broad Institute Genomics Platform"/>
            <consortium name="The Broad Institute Genome Sequencing Center for Infectious Disease"/>
            <person name="Wu L."/>
            <person name="Ma J."/>
        </authorList>
    </citation>
    <scope>NUCLEOTIDE SEQUENCE [LARGE SCALE GENOMIC DNA]</scope>
    <source>
        <strain evidence="3">NBRC 108728</strain>
    </source>
</reference>
<sequence length="120" mass="13081">MTTSATATSGDAPSGAAPSEPATRTAATSTAVRFSPTVPGSYATAQPVDEVRGGLRLVQLHDDLARVTLPSGEVLGYVERFDDPQGERFRAKRFLPRQRRFIEIGEFWSRSDATDCFRFA</sequence>